<dbReference type="InterPro" id="IPR036396">
    <property type="entry name" value="Cyt_P450_sf"/>
</dbReference>
<evidence type="ECO:0000256" key="6">
    <source>
        <dbReference type="ARBA" id="ARBA00023033"/>
    </source>
</evidence>
<dbReference type="Proteomes" id="UP000694867">
    <property type="component" value="Unplaced"/>
</dbReference>
<dbReference type="SUPFAM" id="SSF48264">
    <property type="entry name" value="Cytochrome P450"/>
    <property type="match status" value="1"/>
</dbReference>
<evidence type="ECO:0000313" key="8">
    <source>
        <dbReference type="RefSeq" id="XP_003747196.2"/>
    </source>
</evidence>
<keyword evidence="7" id="KW-1185">Reference proteome</keyword>
<dbReference type="Gene3D" id="1.10.630.10">
    <property type="entry name" value="Cytochrome P450"/>
    <property type="match status" value="1"/>
</dbReference>
<dbReference type="KEGG" id="goe:100906814"/>
<dbReference type="RefSeq" id="XP_003747196.2">
    <property type="nucleotide sequence ID" value="XM_003747148.2"/>
</dbReference>
<comment type="similarity">
    <text evidence="2">Belongs to the cytochrome P450 family.</text>
</comment>
<evidence type="ECO:0000256" key="3">
    <source>
        <dbReference type="ARBA" id="ARBA00022723"/>
    </source>
</evidence>
<evidence type="ECO:0000256" key="2">
    <source>
        <dbReference type="ARBA" id="ARBA00010617"/>
    </source>
</evidence>
<dbReference type="Pfam" id="PF00067">
    <property type="entry name" value="p450"/>
    <property type="match status" value="1"/>
</dbReference>
<evidence type="ECO:0000313" key="7">
    <source>
        <dbReference type="Proteomes" id="UP000694867"/>
    </source>
</evidence>
<dbReference type="GO" id="GO:0005506">
    <property type="term" value="F:iron ion binding"/>
    <property type="evidence" value="ECO:0007669"/>
    <property type="project" value="InterPro"/>
</dbReference>
<dbReference type="GO" id="GO:0016705">
    <property type="term" value="F:oxidoreductase activity, acting on paired donors, with incorporation or reduction of molecular oxygen"/>
    <property type="evidence" value="ECO:0007669"/>
    <property type="project" value="InterPro"/>
</dbReference>
<comment type="cofactor">
    <cofactor evidence="1">
        <name>heme</name>
        <dbReference type="ChEBI" id="CHEBI:30413"/>
    </cofactor>
</comment>
<sequence>MVIKSNGPPSKHFGEPVISKIIDEHKETLEDHENSPRDLVDMLLLHQRNNKGHTAEEVLGKLDIEVAVGDLLGEFPALANMMIWGLWIPATEPEDQEKLREECENIVSSDVPTASSKKDLVYGEAVMYEVLRLVSSPIIPHVANENTDIQGFRVPKDTIVMFNTCDLNFEDRGWTRSKVTMEVEPQFLFERRK</sequence>
<evidence type="ECO:0000256" key="5">
    <source>
        <dbReference type="ARBA" id="ARBA00023004"/>
    </source>
</evidence>
<keyword evidence="4" id="KW-0560">Oxidoreductase</keyword>
<evidence type="ECO:0000256" key="4">
    <source>
        <dbReference type="ARBA" id="ARBA00023002"/>
    </source>
</evidence>
<keyword evidence="6" id="KW-0503">Monooxygenase</keyword>
<organism evidence="7 8">
    <name type="scientific">Galendromus occidentalis</name>
    <name type="common">western predatory mite</name>
    <dbReference type="NCBI Taxonomy" id="34638"/>
    <lineage>
        <taxon>Eukaryota</taxon>
        <taxon>Metazoa</taxon>
        <taxon>Ecdysozoa</taxon>
        <taxon>Arthropoda</taxon>
        <taxon>Chelicerata</taxon>
        <taxon>Arachnida</taxon>
        <taxon>Acari</taxon>
        <taxon>Parasitiformes</taxon>
        <taxon>Mesostigmata</taxon>
        <taxon>Gamasina</taxon>
        <taxon>Phytoseioidea</taxon>
        <taxon>Phytoseiidae</taxon>
        <taxon>Typhlodrominae</taxon>
        <taxon>Galendromus</taxon>
    </lineage>
</organism>
<protein>
    <submittedName>
        <fullName evidence="8">Cytochrome P450 2U1-like</fullName>
    </submittedName>
</protein>
<dbReference type="PANTHER" id="PTHR24303">
    <property type="entry name" value="HEME-BINDING MONOOXYGENASE FAMILY"/>
    <property type="match status" value="1"/>
</dbReference>
<gene>
    <name evidence="8" type="primary">LOC100906814</name>
</gene>
<dbReference type="GO" id="GO:0004497">
    <property type="term" value="F:monooxygenase activity"/>
    <property type="evidence" value="ECO:0007669"/>
    <property type="project" value="UniProtKB-KW"/>
</dbReference>
<dbReference type="AlphaFoldDB" id="A0AAJ6QXS4"/>
<evidence type="ECO:0000256" key="1">
    <source>
        <dbReference type="ARBA" id="ARBA00001971"/>
    </source>
</evidence>
<dbReference type="GO" id="GO:0020037">
    <property type="term" value="F:heme binding"/>
    <property type="evidence" value="ECO:0007669"/>
    <property type="project" value="InterPro"/>
</dbReference>
<keyword evidence="5" id="KW-0408">Iron</keyword>
<keyword evidence="3" id="KW-0479">Metal-binding</keyword>
<proteinExistence type="inferred from homology"/>
<reference evidence="8" key="1">
    <citation type="submission" date="2025-08" db="UniProtKB">
        <authorList>
            <consortium name="RefSeq"/>
        </authorList>
    </citation>
    <scope>IDENTIFICATION</scope>
</reference>
<accession>A0AAJ6QXS4</accession>
<dbReference type="PANTHER" id="PTHR24303:SF31">
    <property type="entry name" value="CYTOCHROME P450 307A1-RELATED"/>
    <property type="match status" value="1"/>
</dbReference>
<dbReference type="InterPro" id="IPR001128">
    <property type="entry name" value="Cyt_P450"/>
</dbReference>
<name>A0AAJ6QXS4_9ACAR</name>
<dbReference type="GeneID" id="100906814"/>